<dbReference type="AlphaFoldDB" id="A0A8I1LVA2"/>
<organism evidence="2 3">
    <name type="scientific">Paenibacillus polymyxa</name>
    <name type="common">Bacillus polymyxa</name>
    <dbReference type="NCBI Taxonomy" id="1406"/>
    <lineage>
        <taxon>Bacteria</taxon>
        <taxon>Bacillati</taxon>
        <taxon>Bacillota</taxon>
        <taxon>Bacilli</taxon>
        <taxon>Bacillales</taxon>
        <taxon>Paenibacillaceae</taxon>
        <taxon>Paenibacillus</taxon>
    </lineage>
</organism>
<feature type="chain" id="PRO_5034586903" evidence="1">
    <location>
        <begin position="27"/>
        <end position="114"/>
    </location>
</feature>
<sequence length="114" mass="12862">MNTILKCCTVLIIILTILGGCGFSTAQEEEVVESATTVSIKYIKTHYNTDFVLKNYNIEENSVFARVHLYGYIKGNDTDLIRISYDLDSKEIVNVTGPDWFINSKVIDKNAPYS</sequence>
<evidence type="ECO:0000313" key="3">
    <source>
        <dbReference type="Proteomes" id="UP000650605"/>
    </source>
</evidence>
<dbReference type="PROSITE" id="PS51257">
    <property type="entry name" value="PROKAR_LIPOPROTEIN"/>
    <property type="match status" value="1"/>
</dbReference>
<reference evidence="2" key="1">
    <citation type="submission" date="2020-12" db="EMBL/GenBank/DDBJ databases">
        <title>Paenibacillus polymyxa LMG 27872: a double-edged sword.</title>
        <authorList>
            <person name="Langendries S."/>
            <person name="Garcia Mendez S."/>
            <person name="Beirinckx S."/>
            <person name="Viaene T."/>
            <person name="Baeyen S."/>
            <person name="Goeminne G."/>
            <person name="Willems A."/>
            <person name="Debode J."/>
            <person name="Goormachtig S."/>
        </authorList>
    </citation>
    <scope>NUCLEOTIDE SEQUENCE</scope>
    <source>
        <strain evidence="2">LMG 27872</strain>
    </source>
</reference>
<accession>A0A8I1LVA2</accession>
<name>A0A8I1LVA2_PAEPO</name>
<feature type="signal peptide" evidence="1">
    <location>
        <begin position="1"/>
        <end position="26"/>
    </location>
</feature>
<keyword evidence="1" id="KW-0732">Signal</keyword>
<proteinExistence type="predicted"/>
<dbReference type="Proteomes" id="UP000650605">
    <property type="component" value="Unassembled WGS sequence"/>
</dbReference>
<dbReference type="EMBL" id="JAEHFQ010000004">
    <property type="protein sequence ID" value="MBM0633507.1"/>
    <property type="molecule type" value="Genomic_DNA"/>
</dbReference>
<dbReference type="RefSeq" id="WP_029518635.1">
    <property type="nucleotide sequence ID" value="NZ_ALJV01000223.1"/>
</dbReference>
<evidence type="ECO:0000313" key="2">
    <source>
        <dbReference type="EMBL" id="MBM0633507.1"/>
    </source>
</evidence>
<protein>
    <submittedName>
        <fullName evidence="2">Uncharacterized protein</fullName>
    </submittedName>
</protein>
<comment type="caution">
    <text evidence="2">The sequence shown here is derived from an EMBL/GenBank/DDBJ whole genome shotgun (WGS) entry which is preliminary data.</text>
</comment>
<evidence type="ECO:0000256" key="1">
    <source>
        <dbReference type="SAM" id="SignalP"/>
    </source>
</evidence>
<gene>
    <name evidence="2" type="ORF">JDW19_10215</name>
</gene>